<dbReference type="OrthoDB" id="550718at2759"/>
<feature type="region of interest" description="Disordered" evidence="1">
    <location>
        <begin position="184"/>
        <end position="203"/>
    </location>
</feature>
<dbReference type="AlphaFoldDB" id="A0A2J8A1A4"/>
<feature type="region of interest" description="Disordered" evidence="1">
    <location>
        <begin position="1"/>
        <end position="27"/>
    </location>
</feature>
<evidence type="ECO:0008006" key="4">
    <source>
        <dbReference type="Google" id="ProtNLM"/>
    </source>
</evidence>
<accession>A0A2J8A1A4</accession>
<name>A0A2J8A1A4_9CHLO</name>
<comment type="caution">
    <text evidence="2">The sequence shown here is derived from an EMBL/GenBank/DDBJ whole genome shotgun (WGS) entry which is preliminary data.</text>
</comment>
<dbReference type="SUPFAM" id="SSF160631">
    <property type="entry name" value="SMI1/KNR4-like"/>
    <property type="match status" value="1"/>
</dbReference>
<dbReference type="Proteomes" id="UP000236333">
    <property type="component" value="Unassembled WGS sequence"/>
</dbReference>
<dbReference type="InterPro" id="IPR037883">
    <property type="entry name" value="Knr4/Smi1-like_sf"/>
</dbReference>
<reference evidence="2 3" key="1">
    <citation type="journal article" date="2017" name="Mol. Biol. Evol.">
        <title>The 4-celled Tetrabaena socialis nuclear genome reveals the essential components for genetic control of cell number at the origin of multicellularity in the volvocine lineage.</title>
        <authorList>
            <person name="Featherston J."/>
            <person name="Arakaki Y."/>
            <person name="Hanschen E.R."/>
            <person name="Ferris P.J."/>
            <person name="Michod R.E."/>
            <person name="Olson B.J.S.C."/>
            <person name="Nozaki H."/>
            <person name="Durand P.M."/>
        </authorList>
    </citation>
    <scope>NUCLEOTIDE SEQUENCE [LARGE SCALE GENOMIC DNA]</scope>
    <source>
        <strain evidence="2 3">NIES-571</strain>
    </source>
</reference>
<gene>
    <name evidence="2" type="ORF">TSOC_007370</name>
</gene>
<feature type="compositionally biased region" description="Low complexity" evidence="1">
    <location>
        <begin position="184"/>
        <end position="196"/>
    </location>
</feature>
<keyword evidence="3" id="KW-1185">Reference proteome</keyword>
<protein>
    <recommendedName>
        <fullName evidence="4">Knr4/Smi1-like domain-containing protein</fullName>
    </recommendedName>
</protein>
<proteinExistence type="predicted"/>
<organism evidence="2 3">
    <name type="scientific">Tetrabaena socialis</name>
    <dbReference type="NCBI Taxonomy" id="47790"/>
    <lineage>
        <taxon>Eukaryota</taxon>
        <taxon>Viridiplantae</taxon>
        <taxon>Chlorophyta</taxon>
        <taxon>core chlorophytes</taxon>
        <taxon>Chlorophyceae</taxon>
        <taxon>CS clade</taxon>
        <taxon>Chlamydomonadales</taxon>
        <taxon>Tetrabaenaceae</taxon>
        <taxon>Tetrabaena</taxon>
    </lineage>
</organism>
<evidence type="ECO:0000313" key="3">
    <source>
        <dbReference type="Proteomes" id="UP000236333"/>
    </source>
</evidence>
<evidence type="ECO:0000313" key="2">
    <source>
        <dbReference type="EMBL" id="PNH06275.1"/>
    </source>
</evidence>
<dbReference type="EMBL" id="PGGS01000246">
    <property type="protein sequence ID" value="PNH06275.1"/>
    <property type="molecule type" value="Genomic_DNA"/>
</dbReference>
<sequence>MAGNALHGRAARRLEGSAPRDAAAAPGPSPLELDRRWFAYYSARMLGRRNVRRYLKLYIPFLSRPSSMALMPGGACAHTAEGASAQEIAARERQLGIDLPSELWELYRFRNGQAPGPFITFADDMRLLGLGELALEQLPWLLELQQQLDRMGVHAREELPRPGQSVGAEAGAAAAPVMRLDAAGAASSEAPKPSSPGAGGEGRLLAIASNPSCSRRFMVAHNGQVFLARGMSLAFFAPSVSAMVQKLLR</sequence>
<evidence type="ECO:0000256" key="1">
    <source>
        <dbReference type="SAM" id="MobiDB-lite"/>
    </source>
</evidence>